<proteinExistence type="predicted"/>
<reference evidence="1" key="2">
    <citation type="journal article" date="2022" name="Res Sq">
        <title>Comparative Genomics Reveals Insights into the Divergent Evolution of Astigmatic Mites and Household Pest Adaptations.</title>
        <authorList>
            <person name="Xiong Q."/>
            <person name="Wan A.T.-Y."/>
            <person name="Liu X.-Y."/>
            <person name="Fung C.S.-H."/>
            <person name="Xiao X."/>
            <person name="Malainual N."/>
            <person name="Hou J."/>
            <person name="Wang L."/>
            <person name="Wang M."/>
            <person name="Yang K."/>
            <person name="Cui Y."/>
            <person name="Leung E."/>
            <person name="Nong W."/>
            <person name="Shin S.-K."/>
            <person name="Au S."/>
            <person name="Jeong K.Y."/>
            <person name="Chew F.T."/>
            <person name="Hui J."/>
            <person name="Leung T.F."/>
            <person name="Tungtrongchitr A."/>
            <person name="Zhong N."/>
            <person name="Liu Z."/>
            <person name="Tsui S."/>
        </authorList>
    </citation>
    <scope>NUCLEOTIDE SEQUENCE</scope>
    <source>
        <strain evidence="1">Derf</strain>
        <tissue evidence="1">Whole organism</tissue>
    </source>
</reference>
<comment type="caution">
    <text evidence="1">The sequence shown here is derived from an EMBL/GenBank/DDBJ whole genome shotgun (WGS) entry which is preliminary data.</text>
</comment>
<reference evidence="1" key="1">
    <citation type="submission" date="2013-05" db="EMBL/GenBank/DDBJ databases">
        <authorList>
            <person name="Yim A.K.Y."/>
            <person name="Chan T.F."/>
            <person name="Ji K.M."/>
            <person name="Liu X.Y."/>
            <person name="Zhou J.W."/>
            <person name="Li R.Q."/>
            <person name="Yang K.Y."/>
            <person name="Li J."/>
            <person name="Li M."/>
            <person name="Law P.T.W."/>
            <person name="Wu Y.L."/>
            <person name="Cai Z.L."/>
            <person name="Qin H."/>
            <person name="Bao Y."/>
            <person name="Leung R.K.K."/>
            <person name="Ng P.K.S."/>
            <person name="Zou J."/>
            <person name="Zhong X.J."/>
            <person name="Ran P.X."/>
            <person name="Zhong N.S."/>
            <person name="Liu Z.G."/>
            <person name="Tsui S.K.W."/>
        </authorList>
    </citation>
    <scope>NUCLEOTIDE SEQUENCE</scope>
    <source>
        <strain evidence="1">Derf</strain>
        <tissue evidence="1">Whole organism</tissue>
    </source>
</reference>
<dbReference type="Proteomes" id="UP000790347">
    <property type="component" value="Unassembled WGS sequence"/>
</dbReference>
<protein>
    <submittedName>
        <fullName evidence="1">Uncharacterized protein</fullName>
    </submittedName>
</protein>
<sequence length="80" mass="9779">MTRVPTSFVIEFTSGKCSKANRISEFIMMKIDQDYQFFMMFYWFRKPDFLFCLNIFIIFEENRGEKMNRNFFLNITINDA</sequence>
<evidence type="ECO:0000313" key="2">
    <source>
        <dbReference type="Proteomes" id="UP000790347"/>
    </source>
</evidence>
<keyword evidence="2" id="KW-1185">Reference proteome</keyword>
<dbReference type="EMBL" id="ASGP02000003">
    <property type="protein sequence ID" value="KAH9517378.1"/>
    <property type="molecule type" value="Genomic_DNA"/>
</dbReference>
<evidence type="ECO:0000313" key="1">
    <source>
        <dbReference type="EMBL" id="KAH9517378.1"/>
    </source>
</evidence>
<dbReference type="AlphaFoldDB" id="A0A922L3W3"/>
<name>A0A922L3W3_DERFA</name>
<organism evidence="1 2">
    <name type="scientific">Dermatophagoides farinae</name>
    <name type="common">American house dust mite</name>
    <dbReference type="NCBI Taxonomy" id="6954"/>
    <lineage>
        <taxon>Eukaryota</taxon>
        <taxon>Metazoa</taxon>
        <taxon>Ecdysozoa</taxon>
        <taxon>Arthropoda</taxon>
        <taxon>Chelicerata</taxon>
        <taxon>Arachnida</taxon>
        <taxon>Acari</taxon>
        <taxon>Acariformes</taxon>
        <taxon>Sarcoptiformes</taxon>
        <taxon>Astigmata</taxon>
        <taxon>Psoroptidia</taxon>
        <taxon>Analgoidea</taxon>
        <taxon>Pyroglyphidae</taxon>
        <taxon>Dermatophagoidinae</taxon>
        <taxon>Dermatophagoides</taxon>
    </lineage>
</organism>
<accession>A0A922L3W3</accession>
<gene>
    <name evidence="1" type="ORF">DERF_008056</name>
</gene>